<dbReference type="CDD" id="cd20335">
    <property type="entry name" value="BRcat_RBR"/>
    <property type="match status" value="1"/>
</dbReference>
<dbReference type="EMBL" id="QGMJ01000003">
    <property type="protein sequence ID" value="TVY45975.1"/>
    <property type="molecule type" value="Genomic_DNA"/>
</dbReference>
<evidence type="ECO:0000256" key="4">
    <source>
        <dbReference type="ARBA" id="ARBA00022833"/>
    </source>
</evidence>
<keyword evidence="1" id="KW-0479">Metal-binding</keyword>
<dbReference type="GO" id="GO:0008270">
    <property type="term" value="F:zinc ion binding"/>
    <property type="evidence" value="ECO:0007669"/>
    <property type="project" value="UniProtKB-KW"/>
</dbReference>
<gene>
    <name evidence="7" type="ORF">LSUB1_G000218</name>
</gene>
<dbReference type="SUPFAM" id="SSF57850">
    <property type="entry name" value="RING/U-box"/>
    <property type="match status" value="1"/>
</dbReference>
<accession>A0A8H8UI23</accession>
<feature type="compositionally biased region" description="Polar residues" evidence="5">
    <location>
        <begin position="428"/>
        <end position="439"/>
    </location>
</feature>
<keyword evidence="8" id="KW-1185">Reference proteome</keyword>
<evidence type="ECO:0000313" key="7">
    <source>
        <dbReference type="EMBL" id="TVY45975.1"/>
    </source>
</evidence>
<feature type="region of interest" description="Disordered" evidence="5">
    <location>
        <begin position="351"/>
        <end position="373"/>
    </location>
</feature>
<evidence type="ECO:0000256" key="5">
    <source>
        <dbReference type="SAM" id="MobiDB-lite"/>
    </source>
</evidence>
<sequence>MASRPPRATTGIDDQTAAVIIEIQLQDIKQLLESERRKPARWQSDFVQTLLLQKEELHAALTSINDRQMSRSMACAVLADSHAIERFVAQERLAETDRAYACRLGGVAIPPPSNRPTPPQTPRNGPPTHPARPLATRPQARQSSSRPEPTPPQTPRAPASDFGRQETPTPSAPRLATPRANPRVPPPPLPQTSAPRIQSTNLQDHKVCIPLFAGGAQPHIPRAAPNVKPLAQHAPRRLEENKAPTVPTLAKSFAPHPHLDAKTISTSAASLDVKQSESIKSTENSIPKVSPHNLQHVLKEVSSEHGKPLEGVSPKPTPVFEDTGHTNVSASLQASAVLGKRAQEDILDHTTTAKRQRTGQAKSLNDHAGASNSVQPVTQAHANALKPVALQITPSAKRPLEDSTGFQPPIKRIDTGKAKGGILEGTGRTPNPTPVSLNGESKESRTQLEDSVAAKPSTLSFGQLSCVSCGDIFYAYNAARMSCQHVYCRDCIHTVVKTALIDEAMFPPRCCKQPFQINDMRRLLTPELNSQYAEKKIEFETSDRTYCSNPNCSTFLYPVNIAKKENIGICPVCFIVTCTMCKGGEHLGDCPKDSGILQVLDLAKKEGWKHANVEQNGVTSAVRSGKPVCARNGKKASSLNRHS</sequence>
<evidence type="ECO:0000259" key="6">
    <source>
        <dbReference type="Pfam" id="PF01485"/>
    </source>
</evidence>
<dbReference type="InterPro" id="IPR017907">
    <property type="entry name" value="Znf_RING_CS"/>
</dbReference>
<dbReference type="AlphaFoldDB" id="A0A8H8UI23"/>
<keyword evidence="3" id="KW-0833">Ubl conjugation pathway</keyword>
<dbReference type="InterPro" id="IPR031127">
    <property type="entry name" value="E3_UB_ligase_RBR"/>
</dbReference>
<dbReference type="Proteomes" id="UP000462212">
    <property type="component" value="Unassembled WGS sequence"/>
</dbReference>
<dbReference type="PANTHER" id="PTHR11685">
    <property type="entry name" value="RBR FAMILY RING FINGER AND IBR DOMAIN-CONTAINING"/>
    <property type="match status" value="1"/>
</dbReference>
<feature type="region of interest" description="Disordered" evidence="5">
    <location>
        <begin position="105"/>
        <end position="196"/>
    </location>
</feature>
<dbReference type="GO" id="GO:0016567">
    <property type="term" value="P:protein ubiquitination"/>
    <property type="evidence" value="ECO:0007669"/>
    <property type="project" value="InterPro"/>
</dbReference>
<proteinExistence type="predicted"/>
<feature type="compositionally biased region" description="Pro residues" evidence="5">
    <location>
        <begin position="109"/>
        <end position="130"/>
    </location>
</feature>
<reference evidence="7 8" key="1">
    <citation type="submission" date="2018-05" db="EMBL/GenBank/DDBJ databases">
        <title>Genome sequencing and assembly of the regulated plant pathogen Lachnellula willkommii and related sister species for the development of diagnostic species identification markers.</title>
        <authorList>
            <person name="Giroux E."/>
            <person name="Bilodeau G."/>
        </authorList>
    </citation>
    <scope>NUCLEOTIDE SEQUENCE [LARGE SCALE GENOMIC DNA]</scope>
    <source>
        <strain evidence="7 8">CBS 197.66</strain>
    </source>
</reference>
<evidence type="ECO:0000256" key="1">
    <source>
        <dbReference type="ARBA" id="ARBA00022723"/>
    </source>
</evidence>
<name>A0A8H8UI23_9HELO</name>
<dbReference type="InterPro" id="IPR002867">
    <property type="entry name" value="IBR_dom"/>
</dbReference>
<keyword evidence="2" id="KW-0863">Zinc-finger</keyword>
<feature type="region of interest" description="Disordered" evidence="5">
    <location>
        <begin position="398"/>
        <end position="445"/>
    </location>
</feature>
<protein>
    <recommendedName>
        <fullName evidence="6">IBR domain-containing protein</fullName>
    </recommendedName>
</protein>
<dbReference type="InterPro" id="IPR013083">
    <property type="entry name" value="Znf_RING/FYVE/PHD"/>
</dbReference>
<keyword evidence="4" id="KW-0862">Zinc</keyword>
<feature type="domain" description="IBR" evidence="6">
    <location>
        <begin position="533"/>
        <end position="588"/>
    </location>
</feature>
<dbReference type="GO" id="GO:0004842">
    <property type="term" value="F:ubiquitin-protein transferase activity"/>
    <property type="evidence" value="ECO:0007669"/>
    <property type="project" value="InterPro"/>
</dbReference>
<organism evidence="7 8">
    <name type="scientific">Lachnellula subtilissima</name>
    <dbReference type="NCBI Taxonomy" id="602034"/>
    <lineage>
        <taxon>Eukaryota</taxon>
        <taxon>Fungi</taxon>
        <taxon>Dikarya</taxon>
        <taxon>Ascomycota</taxon>
        <taxon>Pezizomycotina</taxon>
        <taxon>Leotiomycetes</taxon>
        <taxon>Helotiales</taxon>
        <taxon>Lachnaceae</taxon>
        <taxon>Lachnellula</taxon>
    </lineage>
</organism>
<dbReference type="PROSITE" id="PS00518">
    <property type="entry name" value="ZF_RING_1"/>
    <property type="match status" value="1"/>
</dbReference>
<dbReference type="OrthoDB" id="9977870at2759"/>
<dbReference type="Gene3D" id="3.30.40.10">
    <property type="entry name" value="Zinc/RING finger domain, C3HC4 (zinc finger)"/>
    <property type="match status" value="1"/>
</dbReference>
<evidence type="ECO:0000256" key="2">
    <source>
        <dbReference type="ARBA" id="ARBA00022771"/>
    </source>
</evidence>
<dbReference type="Pfam" id="PF01485">
    <property type="entry name" value="IBR"/>
    <property type="match status" value="1"/>
</dbReference>
<evidence type="ECO:0000313" key="8">
    <source>
        <dbReference type="Proteomes" id="UP000462212"/>
    </source>
</evidence>
<comment type="caution">
    <text evidence="7">The sequence shown here is derived from an EMBL/GenBank/DDBJ whole genome shotgun (WGS) entry which is preliminary data.</text>
</comment>
<evidence type="ECO:0000256" key="3">
    <source>
        <dbReference type="ARBA" id="ARBA00022786"/>
    </source>
</evidence>